<keyword evidence="6" id="KW-0663">Pyridoxal phosphate</keyword>
<dbReference type="RefSeq" id="WP_093521535.1">
    <property type="nucleotide sequence ID" value="NZ_FOSK01000009.1"/>
</dbReference>
<protein>
    <submittedName>
        <fullName evidence="8">Threonine dehydratase</fullName>
    </submittedName>
</protein>
<organism evidence="8 9">
    <name type="scientific">Pseudovibrio ascidiaceicola</name>
    <dbReference type="NCBI Taxonomy" id="285279"/>
    <lineage>
        <taxon>Bacteria</taxon>
        <taxon>Pseudomonadati</taxon>
        <taxon>Pseudomonadota</taxon>
        <taxon>Alphaproteobacteria</taxon>
        <taxon>Hyphomicrobiales</taxon>
        <taxon>Stappiaceae</taxon>
        <taxon>Pseudovibrio</taxon>
    </lineage>
</organism>
<comment type="cofactor">
    <cofactor evidence="3">
        <name>Mn(2+)</name>
        <dbReference type="ChEBI" id="CHEBI:29035"/>
    </cofactor>
</comment>
<dbReference type="InterPro" id="IPR001926">
    <property type="entry name" value="TrpB-like_PALP"/>
</dbReference>
<dbReference type="PANTHER" id="PTHR43050">
    <property type="entry name" value="SERINE / THREONINE RACEMASE FAMILY MEMBER"/>
    <property type="match status" value="1"/>
</dbReference>
<evidence type="ECO:0000313" key="8">
    <source>
        <dbReference type="EMBL" id="SFK77508.1"/>
    </source>
</evidence>
<dbReference type="Proteomes" id="UP000199598">
    <property type="component" value="Unassembled WGS sequence"/>
</dbReference>
<keyword evidence="5" id="KW-0460">Magnesium</keyword>
<dbReference type="Gene3D" id="3.40.50.1100">
    <property type="match status" value="2"/>
</dbReference>
<dbReference type="PANTHER" id="PTHR43050:SF1">
    <property type="entry name" value="SERINE RACEMASE"/>
    <property type="match status" value="1"/>
</dbReference>
<evidence type="ECO:0000256" key="4">
    <source>
        <dbReference type="ARBA" id="ARBA00001946"/>
    </source>
</evidence>
<sequence>MVLDVSSPVELTFSEIEKARTRLQGYASLTPLLNYPVLDEQVNGRVFIKAENLQRTGSFKFRGAFNRLSLIPQEQRPSGVVACSSGNHAQGVAAAAKILGFPAVIVMPEDAPQLKIQRTKALGAQVVLYDRESEDREAIARGLCEERGATFIHPYNDSGVIVGQGTTGLEIAEQCEVLGVTPDVLISCTGGGGLTSGIALALEDKLPECQIYTAEPAGFDDYARSLEAGTRVRNAALGGSVCDAVLTEMPGDKGFSVLSRRHAKGLCVTDDEAMNAVAFAYFELKLVVEPGAAVALASVLSGKIDLAGKTAVITISGGNVDPAIFERALKQYSAEKAPA</sequence>
<comment type="cofactor">
    <cofactor evidence="2">
        <name>pyridoxal 5'-phosphate</name>
        <dbReference type="ChEBI" id="CHEBI:597326"/>
    </cofactor>
</comment>
<dbReference type="InterPro" id="IPR036052">
    <property type="entry name" value="TrpB-like_PALP_sf"/>
</dbReference>
<comment type="caution">
    <text evidence="8">The sequence shown here is derived from an EMBL/GenBank/DDBJ whole genome shotgun (WGS) entry which is preliminary data.</text>
</comment>
<feature type="domain" description="Tryptophan synthase beta chain-like PALP" evidence="7">
    <location>
        <begin position="29"/>
        <end position="317"/>
    </location>
</feature>
<evidence type="ECO:0000259" key="7">
    <source>
        <dbReference type="Pfam" id="PF00291"/>
    </source>
</evidence>
<evidence type="ECO:0000256" key="3">
    <source>
        <dbReference type="ARBA" id="ARBA00001936"/>
    </source>
</evidence>
<comment type="cofactor">
    <cofactor evidence="1">
        <name>Ca(2+)</name>
        <dbReference type="ChEBI" id="CHEBI:29108"/>
    </cofactor>
</comment>
<dbReference type="InterPro" id="IPR000634">
    <property type="entry name" value="Ser/Thr_deHydtase_PyrdxlP-BS"/>
</dbReference>
<dbReference type="Pfam" id="PF00291">
    <property type="entry name" value="PALP"/>
    <property type="match status" value="1"/>
</dbReference>
<evidence type="ECO:0000256" key="2">
    <source>
        <dbReference type="ARBA" id="ARBA00001933"/>
    </source>
</evidence>
<comment type="cofactor">
    <cofactor evidence="4">
        <name>Mg(2+)</name>
        <dbReference type="ChEBI" id="CHEBI:18420"/>
    </cofactor>
</comment>
<accession>A0A1I4C8M2</accession>
<evidence type="ECO:0000256" key="6">
    <source>
        <dbReference type="ARBA" id="ARBA00022898"/>
    </source>
</evidence>
<evidence type="ECO:0000313" key="9">
    <source>
        <dbReference type="Proteomes" id="UP000199598"/>
    </source>
</evidence>
<dbReference type="SUPFAM" id="SSF53686">
    <property type="entry name" value="Tryptophan synthase beta subunit-like PLP-dependent enzymes"/>
    <property type="match status" value="1"/>
</dbReference>
<proteinExistence type="predicted"/>
<reference evidence="8 9" key="1">
    <citation type="submission" date="2016-10" db="EMBL/GenBank/DDBJ databases">
        <authorList>
            <person name="Varghese N."/>
            <person name="Submissions S."/>
        </authorList>
    </citation>
    <scope>NUCLEOTIDE SEQUENCE [LARGE SCALE GENOMIC DNA]</scope>
    <source>
        <strain evidence="8 9">DSM 16392</strain>
    </source>
</reference>
<keyword evidence="9" id="KW-1185">Reference proteome</keyword>
<gene>
    <name evidence="8" type="ORF">SAMN04488518_10925</name>
</gene>
<evidence type="ECO:0000256" key="1">
    <source>
        <dbReference type="ARBA" id="ARBA00001913"/>
    </source>
</evidence>
<evidence type="ECO:0000256" key="5">
    <source>
        <dbReference type="ARBA" id="ARBA00022842"/>
    </source>
</evidence>
<dbReference type="CDD" id="cd01562">
    <property type="entry name" value="Thr-dehyd"/>
    <property type="match status" value="1"/>
</dbReference>
<dbReference type="EMBL" id="FOSK01000009">
    <property type="protein sequence ID" value="SFK77508.1"/>
    <property type="molecule type" value="Genomic_DNA"/>
</dbReference>
<dbReference type="PROSITE" id="PS00165">
    <property type="entry name" value="DEHYDRATASE_SER_THR"/>
    <property type="match status" value="1"/>
</dbReference>
<name>A0A1I4C8M2_9HYPH</name>